<dbReference type="InterPro" id="IPR007735">
    <property type="entry name" value="Pecanex_C"/>
</dbReference>
<feature type="region of interest" description="Disordered" evidence="7">
    <location>
        <begin position="676"/>
        <end position="698"/>
    </location>
</feature>
<feature type="transmembrane region" description="Helical" evidence="6">
    <location>
        <begin position="2120"/>
        <end position="2139"/>
    </location>
</feature>
<feature type="compositionally biased region" description="Basic residues" evidence="7">
    <location>
        <begin position="575"/>
        <end position="585"/>
    </location>
</feature>
<evidence type="ECO:0000256" key="6">
    <source>
        <dbReference type="RuleBase" id="RU367089"/>
    </source>
</evidence>
<feature type="compositionally biased region" description="Basic and acidic residues" evidence="7">
    <location>
        <begin position="1729"/>
        <end position="1745"/>
    </location>
</feature>
<feature type="transmembrane region" description="Helical" evidence="6">
    <location>
        <begin position="2322"/>
        <end position="2342"/>
    </location>
</feature>
<evidence type="ECO:0000313" key="9">
    <source>
        <dbReference type="EMBL" id="LAC21407.1"/>
    </source>
</evidence>
<comment type="similarity">
    <text evidence="2 6">Belongs to the pecanex family.</text>
</comment>
<feature type="compositionally biased region" description="Basic and acidic residues" evidence="7">
    <location>
        <begin position="2900"/>
        <end position="2913"/>
    </location>
</feature>
<keyword evidence="3 6" id="KW-0812">Transmembrane</keyword>
<feature type="transmembrane region" description="Helical" evidence="6">
    <location>
        <begin position="2292"/>
        <end position="2310"/>
    </location>
</feature>
<feature type="compositionally biased region" description="Low complexity" evidence="7">
    <location>
        <begin position="1359"/>
        <end position="1387"/>
    </location>
</feature>
<feature type="compositionally biased region" description="Acidic residues" evidence="7">
    <location>
        <begin position="354"/>
        <end position="375"/>
    </location>
</feature>
<feature type="transmembrane region" description="Helical" evidence="6">
    <location>
        <begin position="2177"/>
        <end position="2194"/>
    </location>
</feature>
<feature type="region of interest" description="Disordered" evidence="7">
    <location>
        <begin position="852"/>
        <end position="878"/>
    </location>
</feature>
<feature type="region of interest" description="Disordered" evidence="7">
    <location>
        <begin position="93"/>
        <end position="133"/>
    </location>
</feature>
<evidence type="ECO:0000256" key="7">
    <source>
        <dbReference type="SAM" id="MobiDB-lite"/>
    </source>
</evidence>
<feature type="region of interest" description="Disordered" evidence="7">
    <location>
        <begin position="743"/>
        <end position="798"/>
    </location>
</feature>
<feature type="region of interest" description="Disordered" evidence="7">
    <location>
        <begin position="1835"/>
        <end position="1890"/>
    </location>
</feature>
<feature type="transmembrane region" description="Helical" evidence="6">
    <location>
        <begin position="2073"/>
        <end position="2099"/>
    </location>
</feature>
<dbReference type="Pfam" id="PF05041">
    <property type="entry name" value="Pecanex_C"/>
    <property type="match status" value="1"/>
</dbReference>
<feature type="region of interest" description="Disordered" evidence="7">
    <location>
        <begin position="2814"/>
        <end position="2833"/>
    </location>
</feature>
<feature type="compositionally biased region" description="Basic and acidic residues" evidence="7">
    <location>
        <begin position="1065"/>
        <end position="1076"/>
    </location>
</feature>
<feature type="compositionally biased region" description="Low complexity" evidence="7">
    <location>
        <begin position="508"/>
        <end position="526"/>
    </location>
</feature>
<feature type="region of interest" description="Disordered" evidence="7">
    <location>
        <begin position="191"/>
        <end position="234"/>
    </location>
</feature>
<keyword evidence="5 6" id="KW-0472">Membrane</keyword>
<feature type="compositionally biased region" description="Polar residues" evidence="7">
    <location>
        <begin position="1163"/>
        <end position="1223"/>
    </location>
</feature>
<evidence type="ECO:0000256" key="2">
    <source>
        <dbReference type="ARBA" id="ARBA00010170"/>
    </source>
</evidence>
<feature type="compositionally biased region" description="Basic and acidic residues" evidence="7">
    <location>
        <begin position="376"/>
        <end position="398"/>
    </location>
</feature>
<proteinExistence type="evidence at transcript level"/>
<feature type="compositionally biased region" description="Polar residues" evidence="7">
    <location>
        <begin position="3737"/>
        <end position="3748"/>
    </location>
</feature>
<feature type="compositionally biased region" description="Low complexity" evidence="7">
    <location>
        <begin position="745"/>
        <end position="754"/>
    </location>
</feature>
<feature type="region of interest" description="Disordered" evidence="7">
    <location>
        <begin position="2845"/>
        <end position="2877"/>
    </location>
</feature>
<feature type="region of interest" description="Disordered" evidence="7">
    <location>
        <begin position="1697"/>
        <end position="1772"/>
    </location>
</feature>
<evidence type="ECO:0000256" key="4">
    <source>
        <dbReference type="ARBA" id="ARBA00022989"/>
    </source>
</evidence>
<sequence>MGSQSMEILRQGVWASLTGGWFYDPRKPIFCNSFHLYLWLYLVCAPFSIYLSGVGWWVGWMIHLILLVVISSIIKGSNYLLHHTFDTSQCQVQLAGPSSNSPHTPLPPLPPRHAHSLTQHRSNRREQRLSRMRSLEVMELPVMTNRSTENSTPPVDCSSRNSTVDNIYATPINAINTSNLGLTTVLHNPGRGAGSISSGNSAPRTPEPVVQDPGGGVGSKLDGGPPHSSSCTSPFPTTPAPAAFPTHAYDLAALKEYLREVQADSRDMDLRVQVHGKNAATASLNIPIITCSRTSTTLNTSSSTSSQIIINSANKNIAGGGGSSSKDRSKSNTPSKTTHKQQKNNSSNSAVRDNDDDASDTDISDDVMDSEEEVEVVGKDDYAAAKDKKSSRGSRVDDNGNPTESWRSHRPFPGPEPPPQLDEGELIPEWFTTMEQQLQQLQQQQQQLSNRPPLSRLYSFLNQQLSSNASSGGASSSNSNVAAARPMTSRSGNNNNNNKAPQKPPRQTGAAAAAAVAATAGDVSASRSSRDGGHSSAFQKSGSGVHHRVGTQVKDHPLAESPPPPCPPPAQQSREHRKKKRKSEKRRGVVSGVNSSVAAGDNNGQLIPESRNSRTFLSDDCGRISRLASRPDMGPISPESVKDDSSASVPQPPSPQKKSNYSSADFGRIATAPGMSVSSASVATAASSSSRHLTSSKGSGYQALVWRNPSSSNSSSLPGGSADAVRDNVCTLTFENIYAADEGSSSDMKVSSSSEENIMAMQQQQQQHKQQQALLGREKSSKYEAGQEEDDDDEDDDIDELTTIPALKPLSYPDDSLVTATDDSSLLRANWGGGGGNNNSSGIAADEELLSDTSQLHSSESDSEEVEASENSHASTDNILERQQSVDSSGELLANSLLKEPSERNGSRQTVIINVDVNDKGNDRTISAVNYSICIPSVAFNSDDTVMICEDCLNKSESDAQFLCSAYENLADEAFGDGEPELKREGVQACSRKAACCARKAAAENIRGDECNISEEELSSNPDIEWLFCHSDSDSEFADLAKLAPPPPPPLSAVVNKYLPSACSEENKTEGIGNDHEPDDDGDLWSRSRSPLEKKHRNADGEALGFVRRHPTSRQISSISNDGSLTGADDGIGSGNKQQLQGAIPKKKRHGVIMDDSAIVASTEGSRNNSTKSPIAVDGSSSLTTTNTGEDQESLTSSSEANTEETANKGTTNSISNNIEHNLGSMSNNNLDVTAAKAENNTTAEVVGGVATSTTSAAGEVSSVTMDLMRRMLDVFSSYPEHCHIDIKKLLVLVSLEQQNNNNRATVTALGGVVGGSINKTTTTGGGDGGATSTTGASGTIPATGSYTLPPQSSPPQSSPIHPKHSTLPNASSPPSSSTVSSPATHSGDVIHKLHRKHAVRRRRYGSFTTPPVSPKGNTNCVGGIIASVTTPATTTFPGVCGADINYQPAVLTHEQRRSLSPEDKWNSTFSSSALDSRNTGTRVLPNPHLAASYEDTSAGAVHCYQDDHGKWFTYTFKESILGHNMANPDDLSRSAQASLPTLTSAISPFSSSFFADSTSPNSNAFRPSIQELLIKLSAGDTYKNGNNRISCNNNTNCTTTTIATTTTVTSSNANNSVATASCGSSNIAPGTSTSSKTFVLENCSAPGNMNNTLNTSTTTTVVSSDGGGGGVGGVSLSSSSMSLCSGLTVILDQQLSSASAPPSHPPWNAGGMEGRRRSSGGVVLRRPRTVDIRASYDEECRADDGGTSNNNNNGASGTRGEGGRQNPHSPSWLEFDSILNRPARFTELELGTARHNRPQGMTLIRNLTELSNMQHHRRHRGLNFLTSAFQEMRRSTSTTNNNNNNNTSNTSNNSVAGGVAGGGGGDDDDDSNSNAAVSFTRGRPSSPSTEAFHRALRSFINNDEDEMDDIPSPFARLQFAAKSPTRHYYELKFLKKKFKILFDRLALLSLLDRNLSIIENVVTVFLILTVGLLGCWILQLGLYKELQVLIFCVVMASSQYSMFKSVQPDAASPIHGYNHIILYSRPLYFISCCSSVLLLHWATLPSQQPLPSFHLYGVNLTSWTLLNTLKEFFLYFLLSFPLLFSLGLLPQVNTFLMYALEQIDIHVFGGNATTSLSSAFYCVLRSCLAVACLCGFAYGGLIDSGGTVAQANTATVEHSSEKVASRTFPGTDGGQYILYSIFCALLLAFSYHLSRSCADYTTLWQLVQRHVFPEELGSAAGLQETTRNRATTAVVKEGDVADENSTTSAVSTTPADGNGVDQALEGGIKLPDEDEGDPLPEKLRSTVLSRLTHDMLICSLLACIVMLLHSTSALHHVLQHIHPLALWLPPVVLGFLIHYIIPQLRKQQPWLCIARPICMQHEYGNYEVYDAAKVMCFEKLYVWLCMLERNVVYPVLFTCALTADAAAIVTKHEIIGPLLIVICGLKCMRSAYSYPPSQFLILAFTKLFFNYDIRGFSETFLIDYFFMSIIYKKMYEFLLKLKFIVTYIAPWQITWGSAFHAFAQPFSVPHSAMLFVQAAVSAVLSTPLNPVLGSAIFITSYVRPVKFWERDYNTKRMDQSNTRLSTSLLDHNPGADDNNLNSIFYEHLTRSLQHSLCGDLMLGRWGPAGEGDCFVLASDNLNCLVHLTEVANGIVTFQVRGLEFRGTYCQQREVEAISEGFEEDHGCCCCEPGRLPHLLSGNAAFNQRWLAWEVTATKYVLEGYSISDNSAASMFQMFDLRKILISYYVKSIIFHVSRHPRLVRWLTDPDILSGLRPLTFSYWAELDPTFHHKTDEDYDHKEIGITRHSFLNTYHGWIKYCMRCREAIDEQGIKSDRTDNGGGGAAGQRGRLREEMERRLSFMGSGVGTSSTSRPIGGLGRLRANNTATDRVSNASSDRALLSAHLEERAKKISLNAADRSDRKRESERDARNASNCRLNADNHRSSTGVTATAVSGGGSDGQEQQEPPGDTPVRKINSNGTVEYDTSESSALVSLCLGLSLLGRRALGSSSHNENVEFFLHGLHSLFKGDFRITCERDEWVFTDMELLKRVVSPAIRMSLKLHLDHFLVPDEYDVHESLYGAMLEQQQQRLVIAHEADPGWRAAVLASRPALLALRHVLDDGDDKYKIIMLNKRHLLFRVIKVNRECVRGLWAGQQQELVYLRNRNPERGSIQNAKQALRNMINSSCDQPIGYPIYVSPLTTSYSHTHPELARIGGQPITPALIGGLVSRLWTRLRARCGEGCSSGGSSGLNGDCGGGGAAASNLTHIVSSVPPVGRSGQEAGVGGVTSGGLSAQQLAGAGGGSLSRGSMLSTSSSLGGVLLPPNKQQSSTALASLAGLLGAENTATLSGGSLAVPPANANSNNSSISRSASGNVLNNLPRSSRYLQQSAGSSTARDCIATAALQRDVHSARDDLAAAALSLSSSNEQREGCIGSSNRASSVSNSRYGPTSVFAAGLERSCPPNSGDTSASLPGLLSASSLAPYRGREWDNRGRVGRGDSWWQTNFGGSCRDSSKPDSERHLYTEMFDYDDRDVNIKVEYNCDIRDGTKDCVREYRELGRQRERREVRAQRRERAREATKDLYYKQSDRRKRHESNDSKDGDRSSRKRHSKSASVSKIPMDDYPGRTQRFHGATEDDFVLRDYFSDKNKDNVIISGSEVMYKKNEELNDTHSTLYDSQENNADSTLEDDVSRGALLSRGIPTIPPSLTTRGPFLTPHSPELHPFSEGPILHPRSSPRLNHHPTFSTSRAASLPTYTCNGPANSQPGLPSHPLHSANVCPHSGTLRGSIPATLSSNPICAISESSVSSGNNDSDYSVPVPANRLDSDYNDSEALGSNNPIIPGGNNSDAHKLVDTTNNNTTVPESADDVDKSWSLDHVPAAVRGLSLPDGGMSNSGAPRTYGSRSRHSSDDVGSTAAVVDRTAPVPLRQQDRVVITDANQIYDTLNLGRRVDVRWPDEVMRVSGGRNFWGLWVPEEGMEGKVVHRWTPHHPDMSCRSHVDRNIILVQIGEYFVPVAEHGLARIQ</sequence>
<feature type="domain" description="Pecanex C-terminal" evidence="8">
    <location>
        <begin position="2967"/>
        <end position="3190"/>
    </location>
</feature>
<feature type="compositionally biased region" description="Polar residues" evidence="7">
    <location>
        <begin position="2244"/>
        <end position="2256"/>
    </location>
</feature>
<dbReference type="EMBL" id="IACT01002107">
    <property type="protein sequence ID" value="LAC21407.1"/>
    <property type="molecule type" value="mRNA"/>
</dbReference>
<dbReference type="InterPro" id="IPR039797">
    <property type="entry name" value="Pecanex"/>
</dbReference>
<feature type="compositionally biased region" description="Basic and acidic residues" evidence="7">
    <location>
        <begin position="3545"/>
        <end position="3569"/>
    </location>
</feature>
<feature type="compositionally biased region" description="Polar residues" evidence="7">
    <location>
        <begin position="1113"/>
        <end position="1124"/>
    </location>
</feature>
<feature type="compositionally biased region" description="Acidic residues" evidence="7">
    <location>
        <begin position="786"/>
        <end position="798"/>
    </location>
</feature>
<feature type="region of interest" description="Disordered" evidence="7">
    <location>
        <begin position="1463"/>
        <end position="1482"/>
    </location>
</feature>
<feature type="compositionally biased region" description="Polar residues" evidence="7">
    <location>
        <begin position="1467"/>
        <end position="1482"/>
    </location>
</feature>
<feature type="compositionally biased region" description="Polar residues" evidence="7">
    <location>
        <begin position="2865"/>
        <end position="2877"/>
    </location>
</feature>
<dbReference type="GO" id="GO:0007029">
    <property type="term" value="P:endoplasmic reticulum organization"/>
    <property type="evidence" value="ECO:0007669"/>
    <property type="project" value="TreeGrafter"/>
</dbReference>
<feature type="region of interest" description="Disordered" evidence="7">
    <location>
        <begin position="1314"/>
        <end position="1400"/>
    </location>
</feature>
<dbReference type="GO" id="GO:0005783">
    <property type="term" value="C:endoplasmic reticulum"/>
    <property type="evidence" value="ECO:0007669"/>
    <property type="project" value="TreeGrafter"/>
</dbReference>
<feature type="region of interest" description="Disordered" evidence="7">
    <location>
        <begin position="3865"/>
        <end position="3896"/>
    </location>
</feature>
<feature type="region of interest" description="Disordered" evidence="7">
    <location>
        <begin position="3737"/>
        <end position="3756"/>
    </location>
</feature>
<feature type="region of interest" description="Disordered" evidence="7">
    <location>
        <begin position="1065"/>
        <end position="1223"/>
    </location>
</feature>
<feature type="compositionally biased region" description="Basic and acidic residues" evidence="7">
    <location>
        <begin position="124"/>
        <end position="133"/>
    </location>
</feature>
<evidence type="ECO:0000256" key="5">
    <source>
        <dbReference type="ARBA" id="ARBA00023136"/>
    </source>
</evidence>
<evidence type="ECO:0000256" key="1">
    <source>
        <dbReference type="ARBA" id="ARBA00004141"/>
    </source>
</evidence>
<name>A0A6A7FS33_9CRUS</name>
<feature type="region of interest" description="Disordered" evidence="7">
    <location>
        <begin position="2240"/>
        <end position="2277"/>
    </location>
</feature>
<feature type="compositionally biased region" description="Low complexity" evidence="7">
    <location>
        <begin position="1746"/>
        <end position="1759"/>
    </location>
</feature>
<organism evidence="9">
    <name type="scientific">Hirondellea gigas</name>
    <dbReference type="NCBI Taxonomy" id="1518452"/>
    <lineage>
        <taxon>Eukaryota</taxon>
        <taxon>Metazoa</taxon>
        <taxon>Ecdysozoa</taxon>
        <taxon>Arthropoda</taxon>
        <taxon>Crustacea</taxon>
        <taxon>Multicrustacea</taxon>
        <taxon>Malacostraca</taxon>
        <taxon>Eumalacostraca</taxon>
        <taxon>Peracarida</taxon>
        <taxon>Amphipoda</taxon>
        <taxon>Amphilochidea</taxon>
        <taxon>Lysianassida</taxon>
        <taxon>Lysianassidira</taxon>
        <taxon>Lysianassoidea</taxon>
        <taxon>Lysianassidae</taxon>
        <taxon>Hirondellea</taxon>
    </lineage>
</organism>
<feature type="transmembrane region" description="Helical" evidence="6">
    <location>
        <begin position="2028"/>
        <end position="2045"/>
    </location>
</feature>
<feature type="transmembrane region" description="Helical" evidence="6">
    <location>
        <begin position="2484"/>
        <end position="2503"/>
    </location>
</feature>
<feature type="compositionally biased region" description="Low complexity" evidence="7">
    <location>
        <begin position="762"/>
        <end position="772"/>
    </location>
</feature>
<dbReference type="GO" id="GO:0016020">
    <property type="term" value="C:membrane"/>
    <property type="evidence" value="ECO:0007669"/>
    <property type="project" value="UniProtKB-SubCell"/>
</dbReference>
<feature type="region of interest" description="Disordered" evidence="7">
    <location>
        <begin position="2896"/>
        <end position="2960"/>
    </location>
</feature>
<feature type="compositionally biased region" description="Low complexity" evidence="7">
    <location>
        <begin position="1331"/>
        <end position="1346"/>
    </location>
</feature>
<evidence type="ECO:0000259" key="8">
    <source>
        <dbReference type="Pfam" id="PF05041"/>
    </source>
</evidence>
<feature type="transmembrane region" description="Helical" evidence="6">
    <location>
        <begin position="34"/>
        <end position="51"/>
    </location>
</feature>
<feature type="compositionally biased region" description="Low complexity" evidence="7">
    <location>
        <begin position="1836"/>
        <end position="1858"/>
    </location>
</feature>
<feature type="region of interest" description="Disordered" evidence="7">
    <location>
        <begin position="466"/>
        <end position="664"/>
    </location>
</feature>
<feature type="compositionally biased region" description="Low complexity" evidence="7">
    <location>
        <begin position="589"/>
        <end position="600"/>
    </location>
</feature>
<keyword evidence="4 6" id="KW-1133">Transmembrane helix</keyword>
<dbReference type="PANTHER" id="PTHR12372:SF7">
    <property type="entry name" value="PROTEIN PECANEX"/>
    <property type="match status" value="1"/>
</dbReference>
<comment type="subcellular location">
    <subcellularLocation>
        <location evidence="1 6">Membrane</location>
        <topology evidence="1 6">Multi-pass membrane protein</topology>
    </subcellularLocation>
</comment>
<feature type="compositionally biased region" description="Basic and acidic residues" evidence="7">
    <location>
        <begin position="1084"/>
        <end position="1093"/>
    </location>
</feature>
<feature type="compositionally biased region" description="Basic and acidic residues" evidence="7">
    <location>
        <begin position="3576"/>
        <end position="3586"/>
    </location>
</feature>
<evidence type="ECO:0000256" key="3">
    <source>
        <dbReference type="ARBA" id="ARBA00022692"/>
    </source>
</evidence>
<accession>A0A6A7FS33</accession>
<feature type="compositionally biased region" description="Pro residues" evidence="7">
    <location>
        <begin position="560"/>
        <end position="570"/>
    </location>
</feature>
<feature type="region of interest" description="Disordered" evidence="7">
    <location>
        <begin position="314"/>
        <end position="427"/>
    </location>
</feature>
<protein>
    <recommendedName>
        <fullName evidence="6">Pecanex-like protein</fullName>
    </recommendedName>
</protein>
<reference evidence="9" key="1">
    <citation type="submission" date="2017-11" db="EMBL/GenBank/DDBJ databases">
        <title>The sensing device of the deep-sea amphipod.</title>
        <authorList>
            <person name="Kobayashi H."/>
            <person name="Nagahama T."/>
            <person name="Arai W."/>
            <person name="Sasagawa Y."/>
            <person name="Umeda M."/>
            <person name="Hayashi T."/>
            <person name="Nikaido I."/>
            <person name="Watanabe H."/>
            <person name="Oguri K."/>
            <person name="Kitazato H."/>
            <person name="Fujioka K."/>
            <person name="Kido Y."/>
            <person name="Takami H."/>
        </authorList>
    </citation>
    <scope>NUCLEOTIDE SEQUENCE</scope>
    <source>
        <tissue evidence="9">Whole body</tissue>
    </source>
</reference>
<feature type="compositionally biased region" description="Low complexity" evidence="7">
    <location>
        <begin position="2927"/>
        <end position="2936"/>
    </location>
</feature>
<feature type="compositionally biased region" description="Low complexity" evidence="7">
    <location>
        <begin position="466"/>
        <end position="484"/>
    </location>
</feature>
<feature type="transmembrane region" description="Helical" evidence="6">
    <location>
        <begin position="1962"/>
        <end position="1983"/>
    </location>
</feature>
<feature type="region of interest" description="Disordered" evidence="7">
    <location>
        <begin position="3545"/>
        <end position="3611"/>
    </location>
</feature>
<dbReference type="PANTHER" id="PTHR12372">
    <property type="entry name" value="PECANEX"/>
    <property type="match status" value="1"/>
</dbReference>
<feature type="compositionally biased region" description="Low complexity" evidence="7">
    <location>
        <begin position="225"/>
        <end position="234"/>
    </location>
</feature>
<feature type="region of interest" description="Disordered" evidence="7">
    <location>
        <begin position="3708"/>
        <end position="3727"/>
    </location>
</feature>